<organism evidence="2 3">
    <name type="scientific">Podospora aff. communis PSN243</name>
    <dbReference type="NCBI Taxonomy" id="3040156"/>
    <lineage>
        <taxon>Eukaryota</taxon>
        <taxon>Fungi</taxon>
        <taxon>Dikarya</taxon>
        <taxon>Ascomycota</taxon>
        <taxon>Pezizomycotina</taxon>
        <taxon>Sordariomycetes</taxon>
        <taxon>Sordariomycetidae</taxon>
        <taxon>Sordariales</taxon>
        <taxon>Podosporaceae</taxon>
        <taxon>Podospora</taxon>
    </lineage>
</organism>
<protein>
    <submittedName>
        <fullName evidence="2">Uncharacterized protein</fullName>
    </submittedName>
</protein>
<feature type="transmembrane region" description="Helical" evidence="1">
    <location>
        <begin position="504"/>
        <end position="524"/>
    </location>
</feature>
<proteinExistence type="predicted"/>
<accession>A0AAV9GAI8</accession>
<reference evidence="2" key="2">
    <citation type="submission" date="2023-05" db="EMBL/GenBank/DDBJ databases">
        <authorList>
            <consortium name="Lawrence Berkeley National Laboratory"/>
            <person name="Steindorff A."/>
            <person name="Hensen N."/>
            <person name="Bonometti L."/>
            <person name="Westerberg I."/>
            <person name="Brannstrom I.O."/>
            <person name="Guillou S."/>
            <person name="Cros-Aarteil S."/>
            <person name="Calhoun S."/>
            <person name="Haridas S."/>
            <person name="Kuo A."/>
            <person name="Mondo S."/>
            <person name="Pangilinan J."/>
            <person name="Riley R."/>
            <person name="Labutti K."/>
            <person name="Andreopoulos B."/>
            <person name="Lipzen A."/>
            <person name="Chen C."/>
            <person name="Yanf M."/>
            <person name="Daum C."/>
            <person name="Ng V."/>
            <person name="Clum A."/>
            <person name="Ohm R."/>
            <person name="Martin F."/>
            <person name="Silar P."/>
            <person name="Natvig D."/>
            <person name="Lalanne C."/>
            <person name="Gautier V."/>
            <person name="Ament-Velasquez S.L."/>
            <person name="Kruys A."/>
            <person name="Hutchinson M.I."/>
            <person name="Powell A.J."/>
            <person name="Barry K."/>
            <person name="Miller A.N."/>
            <person name="Grigoriev I.V."/>
            <person name="Debuchy R."/>
            <person name="Gladieux P."/>
            <person name="Thoren M.H."/>
            <person name="Johannesson H."/>
        </authorList>
    </citation>
    <scope>NUCLEOTIDE SEQUENCE</scope>
    <source>
        <strain evidence="2">PSN243</strain>
    </source>
</reference>
<reference evidence="2" key="1">
    <citation type="journal article" date="2023" name="Mol. Phylogenet. Evol.">
        <title>Genome-scale phylogeny and comparative genomics of the fungal order Sordariales.</title>
        <authorList>
            <person name="Hensen N."/>
            <person name="Bonometti L."/>
            <person name="Westerberg I."/>
            <person name="Brannstrom I.O."/>
            <person name="Guillou S."/>
            <person name="Cros-Aarteil S."/>
            <person name="Calhoun S."/>
            <person name="Haridas S."/>
            <person name="Kuo A."/>
            <person name="Mondo S."/>
            <person name="Pangilinan J."/>
            <person name="Riley R."/>
            <person name="LaButti K."/>
            <person name="Andreopoulos B."/>
            <person name="Lipzen A."/>
            <person name="Chen C."/>
            <person name="Yan M."/>
            <person name="Daum C."/>
            <person name="Ng V."/>
            <person name="Clum A."/>
            <person name="Steindorff A."/>
            <person name="Ohm R.A."/>
            <person name="Martin F."/>
            <person name="Silar P."/>
            <person name="Natvig D.O."/>
            <person name="Lalanne C."/>
            <person name="Gautier V."/>
            <person name="Ament-Velasquez S.L."/>
            <person name="Kruys A."/>
            <person name="Hutchinson M.I."/>
            <person name="Powell A.J."/>
            <person name="Barry K."/>
            <person name="Miller A.N."/>
            <person name="Grigoriev I.V."/>
            <person name="Debuchy R."/>
            <person name="Gladieux P."/>
            <person name="Hiltunen Thoren M."/>
            <person name="Johannesson H."/>
        </authorList>
    </citation>
    <scope>NUCLEOTIDE SEQUENCE</scope>
    <source>
        <strain evidence="2">PSN243</strain>
    </source>
</reference>
<gene>
    <name evidence="2" type="ORF">QBC34DRAFT_166059</name>
</gene>
<keyword evidence="1" id="KW-0472">Membrane</keyword>
<evidence type="ECO:0000256" key="1">
    <source>
        <dbReference type="SAM" id="Phobius"/>
    </source>
</evidence>
<evidence type="ECO:0000313" key="3">
    <source>
        <dbReference type="Proteomes" id="UP001321760"/>
    </source>
</evidence>
<feature type="transmembrane region" description="Helical" evidence="1">
    <location>
        <begin position="415"/>
        <end position="435"/>
    </location>
</feature>
<feature type="transmembrane region" description="Helical" evidence="1">
    <location>
        <begin position="354"/>
        <end position="373"/>
    </location>
</feature>
<keyword evidence="3" id="KW-1185">Reference proteome</keyword>
<dbReference type="EMBL" id="MU865968">
    <property type="protein sequence ID" value="KAK4445172.1"/>
    <property type="molecule type" value="Genomic_DNA"/>
</dbReference>
<sequence>MAWEVDPAEVRPLLPGSDWINVGRYFAPKNAEDVFSGIISRIRAVKHRVTVTADARNSSYIYPGWSSLSENGCNTRHGTRNCTLACTDTQSMFESLDTITNCIAVSAATLSLNWTSPTSFMDDELNTLTSFGVSNLGNFDAFHVLSTLAECANASCQDTGYKRCSPGIQTLSGDIAAASPAWSALELILQEMGSYCNNTLLPFVSVADDVVGPGVLISHLVQIVLVITFFLLIQLFNTWPQCLAFLVKYTNPKNSAGNPFSRFQSRLYRSFSNSAILATAVELQEAQAYLTIAIQIATIITLRPLCDPDCTIFNSIASISEGMMSASLLRSVAVTSILPVLLLQCSLQLSQMRWLYPLLLTIAVCIPAAVVHSQSSLPPLSVMQAGLKHTEPVPQCGNHMSLMAYCLEAMPYVKIPVILGVLPLAFTTVGILVVDQMLHTLSLGPALSRFQPLAKGVVHVLLVMLEAGLLAGIALHLGNILGLLNNKSVVAGEFTYGQYLASMVWVPVVGKFVYYNLFGVVGGFQGRLSRRYLVVEREREMGIGVS</sequence>
<feature type="transmembrane region" description="Helical" evidence="1">
    <location>
        <begin position="456"/>
        <end position="484"/>
    </location>
</feature>
<keyword evidence="1" id="KW-1133">Transmembrane helix</keyword>
<name>A0AAV9GAI8_9PEZI</name>
<feature type="transmembrane region" description="Helical" evidence="1">
    <location>
        <begin position="215"/>
        <end position="236"/>
    </location>
</feature>
<keyword evidence="1" id="KW-0812">Transmembrane</keyword>
<comment type="caution">
    <text evidence="2">The sequence shown here is derived from an EMBL/GenBank/DDBJ whole genome shotgun (WGS) entry which is preliminary data.</text>
</comment>
<evidence type="ECO:0000313" key="2">
    <source>
        <dbReference type="EMBL" id="KAK4445172.1"/>
    </source>
</evidence>
<dbReference type="AlphaFoldDB" id="A0AAV9GAI8"/>
<dbReference type="Proteomes" id="UP001321760">
    <property type="component" value="Unassembled WGS sequence"/>
</dbReference>